<dbReference type="PANTHER" id="PTHR13677:SF1">
    <property type="entry name" value="PROTEIN DENND6A"/>
    <property type="match status" value="1"/>
</dbReference>
<reference evidence="4" key="1">
    <citation type="submission" date="2025-08" db="UniProtKB">
        <authorList>
            <consortium name="Ensembl"/>
        </authorList>
    </citation>
    <scope>IDENTIFICATION</scope>
</reference>
<feature type="domain" description="UDENN" evidence="3">
    <location>
        <begin position="56"/>
        <end position="360"/>
    </location>
</feature>
<dbReference type="InterPro" id="IPR018307">
    <property type="entry name" value="ABL9/DENND6_dom"/>
</dbReference>
<dbReference type="Proteomes" id="UP000694523">
    <property type="component" value="Unplaced"/>
</dbReference>
<keyword evidence="5" id="KW-1185">Reference proteome</keyword>
<dbReference type="AlphaFoldDB" id="A0A8C6TKX8"/>
<evidence type="ECO:0000313" key="5">
    <source>
        <dbReference type="Proteomes" id="UP000694523"/>
    </source>
</evidence>
<feature type="compositionally biased region" description="Acidic residues" evidence="2">
    <location>
        <begin position="8"/>
        <end position="20"/>
    </location>
</feature>
<proteinExistence type="inferred from homology"/>
<name>A0A8C6TKX8_9GOBI</name>
<dbReference type="GO" id="GO:0055037">
    <property type="term" value="C:recycling endosome"/>
    <property type="evidence" value="ECO:0007669"/>
    <property type="project" value="TreeGrafter"/>
</dbReference>
<protein>
    <submittedName>
        <fullName evidence="4">DENN/MADD domain containing 6Aa</fullName>
    </submittedName>
</protein>
<dbReference type="InterPro" id="IPR037516">
    <property type="entry name" value="Tripartite_DENN"/>
</dbReference>
<comment type="similarity">
    <text evidence="1">Belongs to the DENND6 family.</text>
</comment>
<dbReference type="GO" id="GO:0005085">
    <property type="term" value="F:guanyl-nucleotide exchange factor activity"/>
    <property type="evidence" value="ECO:0007669"/>
    <property type="project" value="InterPro"/>
</dbReference>
<dbReference type="Pfam" id="PF09794">
    <property type="entry name" value="Avl9"/>
    <property type="match status" value="1"/>
</dbReference>
<organism evidence="4 5">
    <name type="scientific">Neogobius melanostomus</name>
    <name type="common">round goby</name>
    <dbReference type="NCBI Taxonomy" id="47308"/>
    <lineage>
        <taxon>Eukaryota</taxon>
        <taxon>Metazoa</taxon>
        <taxon>Chordata</taxon>
        <taxon>Craniata</taxon>
        <taxon>Vertebrata</taxon>
        <taxon>Euteleostomi</taxon>
        <taxon>Actinopterygii</taxon>
        <taxon>Neopterygii</taxon>
        <taxon>Teleostei</taxon>
        <taxon>Neoteleostei</taxon>
        <taxon>Acanthomorphata</taxon>
        <taxon>Gobiaria</taxon>
        <taxon>Gobiiformes</taxon>
        <taxon>Gobioidei</taxon>
        <taxon>Gobiidae</taxon>
        <taxon>Benthophilinae</taxon>
        <taxon>Neogobiini</taxon>
        <taxon>Neogobius</taxon>
    </lineage>
</organism>
<dbReference type="PROSITE" id="PS50211">
    <property type="entry name" value="DENN"/>
    <property type="match status" value="1"/>
</dbReference>
<sequence>MALQGPEELLEEPEDLDEDASISPAEEITLPAGPGAEDEPQETVLLPWDRFSAWLHCICVVGFDLELGQAVEVIYPHHSKLSEKEKTSICYLSFPDSNSGCLGDTQFCFRFRQGSNRKSSLGCFLETADRDAPPCLKREQGHYYGYVYFRQVRDKTLKRGYFQKSLVLISKLPYVTFFHSLLKILAPEYFEKQEPCLEAACNDIDRWPTPQPGRVLTLPIMGVVIKVRIPTCYDKPGTSQLVQSTQSDSSVSIVLPTIHEVDLFRCFYPVFFHIQMLWELSSDTVLALVSCISPLRYCSDFRPYFTIHDSEFKEYTTRTQAPPSVILGVTNPFFAKTLQHWPHIIRIGDMKQKSSNSFRR</sequence>
<feature type="region of interest" description="Disordered" evidence="2">
    <location>
        <begin position="1"/>
        <end position="40"/>
    </location>
</feature>
<reference evidence="4" key="2">
    <citation type="submission" date="2025-09" db="UniProtKB">
        <authorList>
            <consortium name="Ensembl"/>
        </authorList>
    </citation>
    <scope>IDENTIFICATION</scope>
</reference>
<dbReference type="InterPro" id="IPR024224">
    <property type="entry name" value="DENND6"/>
</dbReference>
<accession>A0A8C6TKX8</accession>
<evidence type="ECO:0000256" key="2">
    <source>
        <dbReference type="SAM" id="MobiDB-lite"/>
    </source>
</evidence>
<dbReference type="PANTHER" id="PTHR13677">
    <property type="entry name" value="LD41638P"/>
    <property type="match status" value="1"/>
</dbReference>
<evidence type="ECO:0000256" key="1">
    <source>
        <dbReference type="ARBA" id="ARBA00007159"/>
    </source>
</evidence>
<evidence type="ECO:0000259" key="3">
    <source>
        <dbReference type="PROSITE" id="PS50211"/>
    </source>
</evidence>
<evidence type="ECO:0000313" key="4">
    <source>
        <dbReference type="Ensembl" id="ENSNMLP00000020950.1"/>
    </source>
</evidence>
<dbReference type="Ensembl" id="ENSNMLT00000023491.1">
    <property type="protein sequence ID" value="ENSNMLP00000020950.1"/>
    <property type="gene ID" value="ENSNMLG00000013504.1"/>
</dbReference>